<evidence type="ECO:0000256" key="1">
    <source>
        <dbReference type="SAM" id="MobiDB-lite"/>
    </source>
</evidence>
<dbReference type="InterPro" id="IPR037176">
    <property type="entry name" value="Osmotin/thaumatin-like_sf"/>
</dbReference>
<dbReference type="PANTHER" id="PTHR36195">
    <property type="entry name" value="DOMAIN PROTEIN, PUTATIVE (AFU_ORTHOLOGUE AFUA_5G01990)-RELATED-RELATED"/>
    <property type="match status" value="1"/>
</dbReference>
<feature type="region of interest" description="Disordered" evidence="1">
    <location>
        <begin position="205"/>
        <end position="279"/>
    </location>
</feature>
<feature type="signal peptide" evidence="2">
    <location>
        <begin position="1"/>
        <end position="19"/>
    </location>
</feature>
<accession>A0AAD4NS79</accession>
<dbReference type="InterPro" id="IPR006771">
    <property type="entry name" value="CetA-like"/>
</dbReference>
<protein>
    <recommendedName>
        <fullName evidence="5">Antigenic thaumatin-like protein</fullName>
    </recommendedName>
</protein>
<comment type="caution">
    <text evidence="3">The sequence shown here is derived from an EMBL/GenBank/DDBJ whole genome shotgun (WGS) entry which is preliminary data.</text>
</comment>
<dbReference type="EMBL" id="JAANER010000003">
    <property type="protein sequence ID" value="KAG9191875.1"/>
    <property type="molecule type" value="Genomic_DNA"/>
</dbReference>
<evidence type="ECO:0000313" key="4">
    <source>
        <dbReference type="Proteomes" id="UP001199106"/>
    </source>
</evidence>
<evidence type="ECO:0000256" key="2">
    <source>
        <dbReference type="SAM" id="SignalP"/>
    </source>
</evidence>
<name>A0AAD4NS79_9PLEO</name>
<dbReference type="Pfam" id="PF04681">
    <property type="entry name" value="Bys1"/>
    <property type="match status" value="1"/>
</dbReference>
<feature type="chain" id="PRO_5042201576" description="Antigenic thaumatin-like protein" evidence="2">
    <location>
        <begin position="20"/>
        <end position="314"/>
    </location>
</feature>
<dbReference type="Proteomes" id="UP001199106">
    <property type="component" value="Unassembled WGS sequence"/>
</dbReference>
<keyword evidence="2" id="KW-0732">Signal</keyword>
<feature type="compositionally biased region" description="Low complexity" evidence="1">
    <location>
        <begin position="257"/>
        <end position="270"/>
    </location>
</feature>
<organism evidence="3 4">
    <name type="scientific">Alternaria panax</name>
    <dbReference type="NCBI Taxonomy" id="48097"/>
    <lineage>
        <taxon>Eukaryota</taxon>
        <taxon>Fungi</taxon>
        <taxon>Dikarya</taxon>
        <taxon>Ascomycota</taxon>
        <taxon>Pezizomycotina</taxon>
        <taxon>Dothideomycetes</taxon>
        <taxon>Pleosporomycetidae</taxon>
        <taxon>Pleosporales</taxon>
        <taxon>Pleosporineae</taxon>
        <taxon>Pleosporaceae</taxon>
        <taxon>Alternaria</taxon>
        <taxon>Alternaria sect. Panax</taxon>
    </lineage>
</organism>
<feature type="compositionally biased region" description="Low complexity" evidence="1">
    <location>
        <begin position="211"/>
        <end position="249"/>
    </location>
</feature>
<sequence>MQLITLISAASAMVATTSATSLRSAITLNKECDTTKPYARVINRCDYDVHLWSVYKGGGCPDDGMVTLKTGETYSENYADSTDGKTGVSIKISKTQQCKGNDITQLEYFRETNGNEAYQYNYLDVSYVDCEGEDCPARKEGYYLVAGDQSGVNVASASNTFCPILSCHDAASCDKMSYVLPDDVQTKTCHLNQSMDFYMCGGEAPSGDYGSSPSEPESSSESSAEPSTSSTKKTEYSAAKPTPTPTSTSDSDEDSYTADTEVAAAAVTPAPEKEDEKPYQGLTKTKVVYVTAYEYVNAKRHAHDHARRHQPFHA</sequence>
<evidence type="ECO:0000313" key="3">
    <source>
        <dbReference type="EMBL" id="KAG9191875.1"/>
    </source>
</evidence>
<keyword evidence="4" id="KW-1185">Reference proteome</keyword>
<evidence type="ECO:0008006" key="5">
    <source>
        <dbReference type="Google" id="ProtNLM"/>
    </source>
</evidence>
<dbReference type="AlphaFoldDB" id="A0AAD4NS79"/>
<dbReference type="PANTHER" id="PTHR36195:SF6">
    <property type="entry name" value="SECRETED THAUMATIN-LIKE PROTEIN CALA"/>
    <property type="match status" value="1"/>
</dbReference>
<gene>
    <name evidence="3" type="ORF">G6011_10609</name>
</gene>
<reference evidence="3" key="1">
    <citation type="submission" date="2021-07" db="EMBL/GenBank/DDBJ databases">
        <title>Genome Resource of American Ginseng Black Spot Pathogen Alternaria panax.</title>
        <authorList>
            <person name="Qiu C."/>
            <person name="Wang W."/>
            <person name="Liu Z."/>
        </authorList>
    </citation>
    <scope>NUCLEOTIDE SEQUENCE</scope>
    <source>
        <strain evidence="3">BNCC115425</strain>
    </source>
</reference>
<dbReference type="SUPFAM" id="SSF49870">
    <property type="entry name" value="Osmotin, thaumatin-like protein"/>
    <property type="match status" value="1"/>
</dbReference>
<proteinExistence type="predicted"/>